<dbReference type="Proteomes" id="UP000267249">
    <property type="component" value="Chromosome"/>
</dbReference>
<dbReference type="PROSITE" id="PS51257">
    <property type="entry name" value="PROKAR_LIPOPROTEIN"/>
    <property type="match status" value="1"/>
</dbReference>
<proteinExistence type="predicted"/>
<gene>
    <name evidence="1" type="ORF">DOP62_07125</name>
</gene>
<protein>
    <submittedName>
        <fullName evidence="1">Uncharacterized protein</fullName>
    </submittedName>
</protein>
<dbReference type="AlphaFoldDB" id="A0AAN1QNE7"/>
<accession>A0AAN1QNE7</accession>
<sequence length="139" mass="15358">MTKAIAVGLLAIALIACDRHTSTSPDLELGVYADRRVALLAEPTLDAASATKTLIRGQVRIEDPETTSRYLLIEIYGECDRQNPQQSFLGLERVNDVDELLQQRTPRAGLGTVISLADPQPPAWVSDLMRRYCPPEAWP</sequence>
<dbReference type="RefSeq" id="WP_208672584.1">
    <property type="nucleotide sequence ID" value="NZ_CP030139.2"/>
</dbReference>
<name>A0AAN1QNE7_SYNEL</name>
<organism evidence="1 2">
    <name type="scientific">Synechococcus elongatus PCC 11801</name>
    <dbReference type="NCBI Taxonomy" id="2219813"/>
    <lineage>
        <taxon>Bacteria</taxon>
        <taxon>Bacillati</taxon>
        <taxon>Cyanobacteriota</taxon>
        <taxon>Cyanophyceae</taxon>
        <taxon>Synechococcales</taxon>
        <taxon>Synechococcaceae</taxon>
        <taxon>Synechococcus</taxon>
    </lineage>
</organism>
<dbReference type="EMBL" id="CP030139">
    <property type="protein sequence ID" value="AZB72520.1"/>
    <property type="molecule type" value="Genomic_DNA"/>
</dbReference>
<reference evidence="1 2" key="1">
    <citation type="journal article" date="2018" name="Sci. Rep.">
        <title>Genome Features and Biochemical Characteristics of a Robust, Fast Growing and Naturally Transformable Cyanobacterium Synechococcus elongatus PCC 11801 Isolated from India.</title>
        <authorList>
            <person name="Jaiswal D."/>
            <person name="Sengupta A."/>
            <person name="Sohoni S."/>
            <person name="Sengupta S."/>
            <person name="Phadnavis A.G."/>
            <person name="Pakrasi H.B."/>
            <person name="Wangikar P.P."/>
        </authorList>
    </citation>
    <scope>NUCLEOTIDE SEQUENCE [LARGE SCALE GENOMIC DNA]</scope>
    <source>
        <strain evidence="1 2">PCC 11801</strain>
    </source>
</reference>
<evidence type="ECO:0000313" key="2">
    <source>
        <dbReference type="Proteomes" id="UP000267249"/>
    </source>
</evidence>
<evidence type="ECO:0000313" key="1">
    <source>
        <dbReference type="EMBL" id="AZB72520.1"/>
    </source>
</evidence>